<protein>
    <recommendedName>
        <fullName evidence="7">Lipoprotein</fullName>
    </recommendedName>
</protein>
<feature type="domain" description="Flagellar assembly protein T N-terminal" evidence="4">
    <location>
        <begin position="23"/>
        <end position="107"/>
    </location>
</feature>
<organism evidence="5 6">
    <name type="scientific">Marinobacter adhaerens</name>
    <dbReference type="NCBI Taxonomy" id="1033846"/>
    <lineage>
        <taxon>Bacteria</taxon>
        <taxon>Pseudomonadati</taxon>
        <taxon>Pseudomonadota</taxon>
        <taxon>Gammaproteobacteria</taxon>
        <taxon>Pseudomonadales</taxon>
        <taxon>Marinobacteraceae</taxon>
        <taxon>Marinobacter</taxon>
    </lineage>
</organism>
<dbReference type="Gene3D" id="2.40.10.410">
    <property type="entry name" value="FlgT, C-terminal domain"/>
    <property type="match status" value="1"/>
</dbReference>
<sequence>MQQAGCYLAGILLLVASTQALALEGVGHANISGNDLESARTEARNAAVRDLALQHEARVSARDTMENGALTDSRVSLDTRGRVQNVSIIDEHRSGNLLRVTVRGEVASGAAECSSGKGGRLSKRVAVTGFPVLYPEQTQSGRIGDAGEVLPQQLLQGLRETGSLQVLSATRSRLYSDLMNAPTTQKSDNRLTNVTQLAREMGAQFVVTGVIRDLGLTDASAWGSSILDKMQRGVGMADQRRRFVAEVVMLDGFSGSPVFQQRFEATAKWNAKPGQSAGFGSPGFRKTEYGKAVAGTVPEMKKAVAEALSCQPFMTRITRVEGNKVTLDSGATAGLRPGDELHLYRSARYFDSLGGTPELSDSQVRVTLNSVHPDFSSGTMPGVGGQVNIQRGDMAIIW</sequence>
<evidence type="ECO:0000259" key="3">
    <source>
        <dbReference type="Pfam" id="PF16539"/>
    </source>
</evidence>
<feature type="domain" description="Flagellar assembly protein T middle" evidence="3">
    <location>
        <begin position="116"/>
        <end position="276"/>
    </location>
</feature>
<feature type="domain" description="Flagellar assembly protein T C-terminal" evidence="2">
    <location>
        <begin position="322"/>
        <end position="396"/>
    </location>
</feature>
<feature type="signal peptide" evidence="1">
    <location>
        <begin position="1"/>
        <end position="22"/>
    </location>
</feature>
<feature type="chain" id="PRO_5032548295" description="Lipoprotein" evidence="1">
    <location>
        <begin position="23"/>
        <end position="398"/>
    </location>
</feature>
<evidence type="ECO:0008006" key="7">
    <source>
        <dbReference type="Google" id="ProtNLM"/>
    </source>
</evidence>
<keyword evidence="6" id="KW-1185">Reference proteome</keyword>
<dbReference type="Pfam" id="PF16539">
    <property type="entry name" value="FlgT_M"/>
    <property type="match status" value="1"/>
</dbReference>
<comment type="caution">
    <text evidence="5">The sequence shown here is derived from an EMBL/GenBank/DDBJ whole genome shotgun (WGS) entry which is preliminary data.</text>
</comment>
<dbReference type="EMBL" id="JABEVQ010000003">
    <property type="protein sequence ID" value="NWN90980.1"/>
    <property type="molecule type" value="Genomic_DNA"/>
</dbReference>
<accession>A0A851HQI8</accession>
<dbReference type="InterPro" id="IPR038180">
    <property type="entry name" value="FlgT_N_sf"/>
</dbReference>
<dbReference type="InterPro" id="IPR032386">
    <property type="entry name" value="FlgT_M"/>
</dbReference>
<evidence type="ECO:0000313" key="5">
    <source>
        <dbReference type="EMBL" id="NWN90980.1"/>
    </source>
</evidence>
<evidence type="ECO:0000313" key="6">
    <source>
        <dbReference type="Proteomes" id="UP000536442"/>
    </source>
</evidence>
<evidence type="ECO:0000259" key="4">
    <source>
        <dbReference type="Pfam" id="PF16548"/>
    </source>
</evidence>
<dbReference type="InterPro" id="IPR038165">
    <property type="entry name" value="FlgT_C_sf"/>
</dbReference>
<dbReference type="Gene3D" id="3.30.1660.40">
    <property type="entry name" value="FlgT, N-terminal domain"/>
    <property type="match status" value="1"/>
</dbReference>
<proteinExistence type="predicted"/>
<dbReference type="Proteomes" id="UP000536442">
    <property type="component" value="Unassembled WGS sequence"/>
</dbReference>
<keyword evidence="1" id="KW-0732">Signal</keyword>
<evidence type="ECO:0000259" key="2">
    <source>
        <dbReference type="Pfam" id="PF16538"/>
    </source>
</evidence>
<dbReference type="AlphaFoldDB" id="A0A851HQI8"/>
<reference evidence="5 6" key="1">
    <citation type="submission" date="2020-03" db="EMBL/GenBank/DDBJ databases">
        <title>Metagenomic, metatranscriptomic, and metabolomic analyses revealed the key microbes and metabolic features during the fermentation of ganjang, Korean traditional soy sauce.</title>
        <authorList>
            <person name="Chun B.H."/>
            <person name="Jeon C.O."/>
        </authorList>
    </citation>
    <scope>NUCLEOTIDE SEQUENCE [LARGE SCALE GENOMIC DNA]</scope>
    <source>
        <strain evidence="5 6">KG14</strain>
    </source>
</reference>
<dbReference type="Gene3D" id="3.40.50.10610">
    <property type="entry name" value="ABC-type transport auxiliary lipoprotein component"/>
    <property type="match status" value="1"/>
</dbReference>
<dbReference type="Pfam" id="PF16548">
    <property type="entry name" value="FlgT_N"/>
    <property type="match status" value="1"/>
</dbReference>
<name>A0A851HQI8_9GAMM</name>
<evidence type="ECO:0000256" key="1">
    <source>
        <dbReference type="SAM" id="SignalP"/>
    </source>
</evidence>
<dbReference type="InterPro" id="IPR032370">
    <property type="entry name" value="FlgT_N"/>
</dbReference>
<dbReference type="InterPro" id="IPR032388">
    <property type="entry name" value="FlgT_C"/>
</dbReference>
<gene>
    <name evidence="5" type="ORF">HLV39_05685</name>
</gene>
<dbReference type="Pfam" id="PF16538">
    <property type="entry name" value="FlgT_C"/>
    <property type="match status" value="1"/>
</dbReference>